<keyword evidence="2" id="KW-1185">Reference proteome</keyword>
<feature type="compositionally biased region" description="Low complexity" evidence="1">
    <location>
        <begin position="35"/>
        <end position="46"/>
    </location>
</feature>
<organism evidence="2 3">
    <name type="scientific">Balaenoptera acutorostrata</name>
    <name type="common">Common minke whale</name>
    <name type="synonym">Balaena rostrata</name>
    <dbReference type="NCBI Taxonomy" id="9767"/>
    <lineage>
        <taxon>Eukaryota</taxon>
        <taxon>Metazoa</taxon>
        <taxon>Chordata</taxon>
        <taxon>Craniata</taxon>
        <taxon>Vertebrata</taxon>
        <taxon>Euteleostomi</taxon>
        <taxon>Mammalia</taxon>
        <taxon>Eutheria</taxon>
        <taxon>Laurasiatheria</taxon>
        <taxon>Artiodactyla</taxon>
        <taxon>Whippomorpha</taxon>
        <taxon>Cetacea</taxon>
        <taxon>Mysticeti</taxon>
        <taxon>Balaenopteridae</taxon>
        <taxon>Balaenoptera</taxon>
    </lineage>
</organism>
<sequence length="263" mass="28803">MASAMVGMMEAMPASSPPPVEGDFNSVRWSGNGGSSQSSQVASGKESIGRFAWPPRTPPLAPRHLPVGSGAHGVQGKARPKALSWPMAGLPSPADSSLPRPAGARGRLRRAAMILAHVCGSTQCKKSSRTARQHLSASFVRATYTPPHQFISTLAGFPARFLYQSKEFGKLKTLLFVQPKQRSQENLRELQLCLKNRSFHSLPNEVQLQLCQTTIYQECGGPSFLTVVETKWFWDLPSIFIKVIPQKYSDFYICQVGAVVAIY</sequence>
<protein>
    <submittedName>
        <fullName evidence="3">Uncharacterized protein LOC114236131</fullName>
    </submittedName>
</protein>
<evidence type="ECO:0000313" key="3">
    <source>
        <dbReference type="RefSeq" id="XP_057402292.1"/>
    </source>
</evidence>
<evidence type="ECO:0000256" key="1">
    <source>
        <dbReference type="SAM" id="MobiDB-lite"/>
    </source>
</evidence>
<proteinExistence type="predicted"/>
<accession>A0ABM3TJL1</accession>
<gene>
    <name evidence="3" type="primary">LOC114236131</name>
</gene>
<dbReference type="Proteomes" id="UP001652580">
    <property type="component" value="Chromosome 5"/>
</dbReference>
<reference evidence="3" key="1">
    <citation type="submission" date="2025-08" db="UniProtKB">
        <authorList>
            <consortium name="RefSeq"/>
        </authorList>
    </citation>
    <scope>IDENTIFICATION</scope>
</reference>
<dbReference type="GeneID" id="114236131"/>
<feature type="region of interest" description="Disordered" evidence="1">
    <location>
        <begin position="1"/>
        <end position="57"/>
    </location>
</feature>
<evidence type="ECO:0000313" key="2">
    <source>
        <dbReference type="Proteomes" id="UP001652580"/>
    </source>
</evidence>
<dbReference type="RefSeq" id="XP_057402292.1">
    <property type="nucleotide sequence ID" value="XM_057546309.1"/>
</dbReference>
<name>A0ABM3TJL1_BALAC</name>